<dbReference type="Gene3D" id="3.30.70.920">
    <property type="match status" value="1"/>
</dbReference>
<dbReference type="GO" id="GO:0005829">
    <property type="term" value="C:cytosol"/>
    <property type="evidence" value="ECO:0007669"/>
    <property type="project" value="TreeGrafter"/>
</dbReference>
<reference evidence="5 6" key="1">
    <citation type="submission" date="2019-02" db="EMBL/GenBank/DDBJ databases">
        <title>Deep-cultivation of Planctomycetes and their phenomic and genomic characterization uncovers novel biology.</title>
        <authorList>
            <person name="Wiegand S."/>
            <person name="Jogler M."/>
            <person name="Boedeker C."/>
            <person name="Pinto D."/>
            <person name="Vollmers J."/>
            <person name="Rivas-Marin E."/>
            <person name="Kohn T."/>
            <person name="Peeters S.H."/>
            <person name="Heuer A."/>
            <person name="Rast P."/>
            <person name="Oberbeckmann S."/>
            <person name="Bunk B."/>
            <person name="Jeske O."/>
            <person name="Meyerdierks A."/>
            <person name="Storesund J.E."/>
            <person name="Kallscheuer N."/>
            <person name="Luecker S."/>
            <person name="Lage O.M."/>
            <person name="Pohl T."/>
            <person name="Merkel B.J."/>
            <person name="Hornburger P."/>
            <person name="Mueller R.-W."/>
            <person name="Bruemmer F."/>
            <person name="Labrenz M."/>
            <person name="Spormann A.M."/>
            <person name="Op den Camp H."/>
            <person name="Overmann J."/>
            <person name="Amann R."/>
            <person name="Jetten M.S.M."/>
            <person name="Mascher T."/>
            <person name="Medema M.H."/>
            <person name="Devos D.P."/>
            <person name="Kaster A.-K."/>
            <person name="Ovreas L."/>
            <person name="Rohde M."/>
            <person name="Galperin M.Y."/>
            <person name="Jogler C."/>
        </authorList>
    </citation>
    <scope>NUCLEOTIDE SEQUENCE [LARGE SCALE GENOMIC DNA]</scope>
    <source>
        <strain evidence="5 6">HG15A2</strain>
    </source>
</reference>
<dbReference type="Gene3D" id="1.10.10.10">
    <property type="entry name" value="Winged helix-like DNA-binding domain superfamily/Winged helix DNA-binding domain"/>
    <property type="match status" value="1"/>
</dbReference>
<dbReference type="SUPFAM" id="SSF46785">
    <property type="entry name" value="Winged helix' DNA-binding domain"/>
    <property type="match status" value="1"/>
</dbReference>
<evidence type="ECO:0000256" key="2">
    <source>
        <dbReference type="ARBA" id="ARBA00023125"/>
    </source>
</evidence>
<dbReference type="CDD" id="cd00090">
    <property type="entry name" value="HTH_ARSR"/>
    <property type="match status" value="1"/>
</dbReference>
<dbReference type="Pfam" id="PF01037">
    <property type="entry name" value="AsnC_trans_reg"/>
    <property type="match status" value="1"/>
</dbReference>
<name>A0A517MWL6_9BACT</name>
<dbReference type="InterPro" id="IPR019887">
    <property type="entry name" value="Tscrpt_reg_AsnC/Lrp_C"/>
</dbReference>
<dbReference type="AlphaFoldDB" id="A0A517MWL6"/>
<sequence length="168" mass="19141">MGLDRIDFEILRVLQDNARISNKELANLHGISPSTCHERVRRLKDGGVLTGYNAEVDPSVFGISLQAMISLRLRQHDDISFSALFKELSARDEVINVYLLAGSNDFLVHVAARDVTHLRSLVLEAYSARSEIEQIETSLVFDFHHRTHLPNYRLPESMEENFSEGEYI</sequence>
<dbReference type="OrthoDB" id="34294at2"/>
<dbReference type="KEGG" id="amob:HG15A2_25950"/>
<dbReference type="GO" id="GO:0043200">
    <property type="term" value="P:response to amino acid"/>
    <property type="evidence" value="ECO:0007669"/>
    <property type="project" value="TreeGrafter"/>
</dbReference>
<dbReference type="PROSITE" id="PS50956">
    <property type="entry name" value="HTH_ASNC_2"/>
    <property type="match status" value="1"/>
</dbReference>
<evidence type="ECO:0000313" key="6">
    <source>
        <dbReference type="Proteomes" id="UP000319852"/>
    </source>
</evidence>
<dbReference type="InterPro" id="IPR000485">
    <property type="entry name" value="AsnC-type_HTH_dom"/>
</dbReference>
<proteinExistence type="predicted"/>
<dbReference type="Pfam" id="PF13412">
    <property type="entry name" value="HTH_24"/>
    <property type="match status" value="1"/>
</dbReference>
<keyword evidence="2" id="KW-0238">DNA-binding</keyword>
<dbReference type="GO" id="GO:0043565">
    <property type="term" value="F:sequence-specific DNA binding"/>
    <property type="evidence" value="ECO:0007669"/>
    <property type="project" value="InterPro"/>
</dbReference>
<dbReference type="EMBL" id="CP036263">
    <property type="protein sequence ID" value="QDS99273.1"/>
    <property type="molecule type" value="Genomic_DNA"/>
</dbReference>
<dbReference type="PANTHER" id="PTHR30154">
    <property type="entry name" value="LEUCINE-RESPONSIVE REGULATORY PROTEIN"/>
    <property type="match status" value="1"/>
</dbReference>
<evidence type="ECO:0000256" key="1">
    <source>
        <dbReference type="ARBA" id="ARBA00023015"/>
    </source>
</evidence>
<dbReference type="Proteomes" id="UP000319852">
    <property type="component" value="Chromosome"/>
</dbReference>
<dbReference type="InterPro" id="IPR011991">
    <property type="entry name" value="ArsR-like_HTH"/>
</dbReference>
<keyword evidence="1" id="KW-0805">Transcription regulation</keyword>
<protein>
    <submittedName>
        <fullName evidence="5">Regulatory protein AsnC</fullName>
    </submittedName>
</protein>
<feature type="domain" description="HTH asnC-type" evidence="4">
    <location>
        <begin position="3"/>
        <end position="64"/>
    </location>
</feature>
<evidence type="ECO:0000256" key="3">
    <source>
        <dbReference type="ARBA" id="ARBA00023163"/>
    </source>
</evidence>
<gene>
    <name evidence="5" type="primary">asnC</name>
    <name evidence="5" type="ORF">HG15A2_25950</name>
</gene>
<evidence type="ECO:0000259" key="4">
    <source>
        <dbReference type="PROSITE" id="PS50956"/>
    </source>
</evidence>
<dbReference type="InterPro" id="IPR036388">
    <property type="entry name" value="WH-like_DNA-bd_sf"/>
</dbReference>
<keyword evidence="6" id="KW-1185">Reference proteome</keyword>
<keyword evidence="3" id="KW-0804">Transcription</keyword>
<dbReference type="InterPro" id="IPR019888">
    <property type="entry name" value="Tscrpt_reg_AsnC-like"/>
</dbReference>
<organism evidence="5 6">
    <name type="scientific">Adhaeretor mobilis</name>
    <dbReference type="NCBI Taxonomy" id="1930276"/>
    <lineage>
        <taxon>Bacteria</taxon>
        <taxon>Pseudomonadati</taxon>
        <taxon>Planctomycetota</taxon>
        <taxon>Planctomycetia</taxon>
        <taxon>Pirellulales</taxon>
        <taxon>Lacipirellulaceae</taxon>
        <taxon>Adhaeretor</taxon>
    </lineage>
</organism>
<dbReference type="SUPFAM" id="SSF54909">
    <property type="entry name" value="Dimeric alpha+beta barrel"/>
    <property type="match status" value="1"/>
</dbReference>
<evidence type="ECO:0000313" key="5">
    <source>
        <dbReference type="EMBL" id="QDS99273.1"/>
    </source>
</evidence>
<dbReference type="InterPro" id="IPR011008">
    <property type="entry name" value="Dimeric_a/b-barrel"/>
</dbReference>
<accession>A0A517MWL6</accession>
<dbReference type="PANTHER" id="PTHR30154:SF54">
    <property type="entry name" value="POSSIBLE TRANSCRIPTIONAL REGULATORY PROTEIN (PROBABLY LRP_ASNC-FAMILY)"/>
    <property type="match status" value="1"/>
</dbReference>
<dbReference type="InterPro" id="IPR036390">
    <property type="entry name" value="WH_DNA-bd_sf"/>
</dbReference>
<dbReference type="PRINTS" id="PR00033">
    <property type="entry name" value="HTHASNC"/>
</dbReference>
<dbReference type="SMART" id="SM00344">
    <property type="entry name" value="HTH_ASNC"/>
    <property type="match status" value="1"/>
</dbReference>
<dbReference type="GO" id="GO:0006355">
    <property type="term" value="P:regulation of DNA-templated transcription"/>
    <property type="evidence" value="ECO:0007669"/>
    <property type="project" value="UniProtKB-ARBA"/>
</dbReference>